<dbReference type="InterPro" id="IPR036890">
    <property type="entry name" value="HATPase_C_sf"/>
</dbReference>
<name>A0A150HPW2_9GAMM</name>
<comment type="caution">
    <text evidence="2">The sequence shown here is derived from an EMBL/GenBank/DDBJ whole genome shotgun (WGS) entry which is preliminary data.</text>
</comment>
<dbReference type="SUPFAM" id="SSF55874">
    <property type="entry name" value="ATPase domain of HSP90 chaperone/DNA topoisomerase II/histidine kinase"/>
    <property type="match status" value="1"/>
</dbReference>
<feature type="compositionally biased region" description="Basic and acidic residues" evidence="1">
    <location>
        <begin position="412"/>
        <end position="423"/>
    </location>
</feature>
<evidence type="ECO:0000256" key="1">
    <source>
        <dbReference type="SAM" id="MobiDB-lite"/>
    </source>
</evidence>
<dbReference type="RefSeq" id="WP_061525705.1">
    <property type="nucleotide sequence ID" value="NZ_JRHX01000092.1"/>
</dbReference>
<dbReference type="Gene3D" id="3.30.565.10">
    <property type="entry name" value="Histidine kinase-like ATPase, C-terminal domain"/>
    <property type="match status" value="1"/>
</dbReference>
<reference evidence="2 3" key="1">
    <citation type="journal article" date="2016" name="Sci. Rep.">
        <title>Genomic and phenotypic characterization of the species Acinetobacter venetianus.</title>
        <authorList>
            <person name="Fondi M."/>
            <person name="Maida I."/>
            <person name="Perrin E."/>
            <person name="Orlandini V."/>
            <person name="La Torre L."/>
            <person name="Bosi E."/>
            <person name="Negroni A."/>
            <person name="Zanaroli G."/>
            <person name="Fava F."/>
            <person name="Decorosi F."/>
            <person name="Giovannetti L."/>
            <person name="Viti C."/>
            <person name="Vaneechoutte M."/>
            <person name="Dijkshoorn L."/>
            <person name="Fani R."/>
        </authorList>
    </citation>
    <scope>NUCLEOTIDE SEQUENCE [LARGE SCALE GENOMIC DNA]</scope>
    <source>
        <strain evidence="2 3">LUH13518</strain>
    </source>
</reference>
<evidence type="ECO:0000313" key="3">
    <source>
        <dbReference type="Proteomes" id="UP000075544"/>
    </source>
</evidence>
<proteinExistence type="predicted"/>
<dbReference type="Pfam" id="PF13589">
    <property type="entry name" value="HATPase_c_3"/>
    <property type="match status" value="1"/>
</dbReference>
<protein>
    <submittedName>
        <fullName evidence="2">Histidine kinase-, DNA gyrase B-, and HSP90-like ATPase</fullName>
    </submittedName>
</protein>
<keyword evidence="2" id="KW-0808">Transferase</keyword>
<organism evidence="2 3">
    <name type="scientific">Acinetobacter venetianus</name>
    <dbReference type="NCBI Taxonomy" id="52133"/>
    <lineage>
        <taxon>Bacteria</taxon>
        <taxon>Pseudomonadati</taxon>
        <taxon>Pseudomonadota</taxon>
        <taxon>Gammaproteobacteria</taxon>
        <taxon>Moraxellales</taxon>
        <taxon>Moraxellaceae</taxon>
        <taxon>Acinetobacter</taxon>
    </lineage>
</organism>
<evidence type="ECO:0000313" key="2">
    <source>
        <dbReference type="EMBL" id="KXZ68560.1"/>
    </source>
</evidence>
<keyword evidence="2" id="KW-0418">Kinase</keyword>
<dbReference type="GO" id="GO:0016301">
    <property type="term" value="F:kinase activity"/>
    <property type="evidence" value="ECO:0007669"/>
    <property type="project" value="UniProtKB-KW"/>
</dbReference>
<dbReference type="AlphaFoldDB" id="A0A150HPW2"/>
<feature type="region of interest" description="Disordered" evidence="1">
    <location>
        <begin position="397"/>
        <end position="435"/>
    </location>
</feature>
<accession>A0A150HPW2</accession>
<sequence length="547" mass="61900">MTFEPRQFNADRICEAISKIGYKFHAAIEDIVDNSVSANASNIQVLFELQEGATLTEKNKVVSITIIDDGIGMDEQGVNTALDLGSDITYASGSLSKYGLGLKSAGFSLGKKISVYSKKDGVLTSVKVLDRDIIREKNAYGIVTEELENNLLEDKESGTVVKISKINLPHDSLNKTLKILKSRMGVLYNQLILENGINIQIVVGENNHEIEPKDILFLEKVVSGFDVDTYDAKSPCLVLDQDIELEGCPNVNVKAVVFPMATMKSYPGFSKEDQEQISDYDISKPNSGFFIFRNNRLIKWGDNLEILNRDAINLRGYISINTEHDDMLHVDVSKQNLVLSEQFLDALDMAFRRPVKQAEEARKYCSSLLKLNNNNEGEKMNETLQLIAEEDPDDLLIPENKEETTKRRKAKVERSVIENKDDENKETDEPDNEGKMVKKDVFEKVRYSDNLRHELYKSGFDPTYGAYVKINKNHAFYDVYLNSLPAADKSRIAIEALFWAMATAEAITEEKLQSVEQKHILEVFNKFQRTASYNLETWVVSNQELIE</sequence>
<dbReference type="PATRIC" id="fig|52133.19.peg.3336"/>
<gene>
    <name evidence="2" type="ORF">AVENLUH13518_03291</name>
</gene>
<dbReference type="Proteomes" id="UP000075544">
    <property type="component" value="Unassembled WGS sequence"/>
</dbReference>
<dbReference type="EMBL" id="JRHX01000092">
    <property type="protein sequence ID" value="KXZ68560.1"/>
    <property type="molecule type" value="Genomic_DNA"/>
</dbReference>